<dbReference type="GO" id="GO:0035447">
    <property type="term" value="F:mycothiol synthase activity"/>
    <property type="evidence" value="ECO:0007669"/>
    <property type="project" value="UniProtKB-UniRule"/>
</dbReference>
<dbReference type="PANTHER" id="PTHR43877:SF1">
    <property type="entry name" value="ACETYLTRANSFERASE"/>
    <property type="match status" value="1"/>
</dbReference>
<dbReference type="PANTHER" id="PTHR43877">
    <property type="entry name" value="AMINOALKYLPHOSPHONATE N-ACETYLTRANSFERASE-RELATED-RELATED"/>
    <property type="match status" value="1"/>
</dbReference>
<feature type="binding site" evidence="4">
    <location>
        <position position="272"/>
    </location>
    <ligand>
        <name>1D-myo-inositol 2-(L-cysteinylamino)-2-deoxy-alpha-D-glucopyranoside</name>
        <dbReference type="ChEBI" id="CHEBI:58887"/>
    </ligand>
</feature>
<keyword evidence="3 4" id="KW-0012">Acyltransferase</keyword>
<dbReference type="eggNOG" id="COG0456">
    <property type="taxonomic scope" value="Bacteria"/>
</dbReference>
<dbReference type="CDD" id="cd04301">
    <property type="entry name" value="NAT_SF"/>
    <property type="match status" value="1"/>
</dbReference>
<evidence type="ECO:0000259" key="5">
    <source>
        <dbReference type="PROSITE" id="PS51186"/>
    </source>
</evidence>
<gene>
    <name evidence="4" type="primary">mshD</name>
    <name evidence="6" type="ORF">HX89_11895</name>
</gene>
<reference evidence="6 7" key="1">
    <citation type="submission" date="2014-07" db="EMBL/GenBank/DDBJ databases">
        <title>Genome Sequencing of Dermacoccus nishinomiyaensis.</title>
        <authorList>
            <person name="Hong K.W."/>
            <person name="Chan K.G."/>
        </authorList>
    </citation>
    <scope>NUCLEOTIDE SEQUENCE [LARGE SCALE GENOMIC DNA]</scope>
    <source>
        <strain evidence="6 7">M25</strain>
    </source>
</reference>
<dbReference type="AlphaFoldDB" id="A0A075JHW4"/>
<evidence type="ECO:0000256" key="1">
    <source>
        <dbReference type="ARBA" id="ARBA00022679"/>
    </source>
</evidence>
<sequence length="306" mass="32696">MKIDAQNLDVHPARPDEVDAVLALARSAAKSDGVAALNEESLFALERLAPPARILVASREGSPVGVLVDAQSDASGCDLVTAPDARRAGVARALLVALDESRSDTATPVRLWAHGDLPAAQAFAASLGARKARELWRMTRPLTADETFDVALPAGLVARGYDGSEREAQAWVDLNARAFAHHPEQGRMTLADFREREAQEWFDPAGLILVWDEASGKLVASHWTKHETGDEAGEVYVVAVAPECQGRGIAGPLTALGLAHLRDAGASSVELYVEGDNEPAKATYARRGFVRAAHDVMYVHTPARAM</sequence>
<evidence type="ECO:0000313" key="7">
    <source>
        <dbReference type="Proteomes" id="UP000027986"/>
    </source>
</evidence>
<dbReference type="KEGG" id="dni:HX89_11895"/>
<feature type="binding site" evidence="4">
    <location>
        <begin position="238"/>
        <end position="240"/>
    </location>
    <ligand>
        <name>acetyl-CoA</name>
        <dbReference type="ChEBI" id="CHEBI:57288"/>
        <label>2</label>
    </ligand>
</feature>
<comment type="function">
    <text evidence="4">Catalyzes the transfer of acetyl from acetyl-CoA to desacetylmycothiol (Cys-GlcN-Ins) to form mycothiol.</text>
</comment>
<dbReference type="InterPro" id="IPR017813">
    <property type="entry name" value="Mycothiol_AcTrfase"/>
</dbReference>
<name>A0A075JHW4_9MICO</name>
<comment type="similarity">
    <text evidence="4">Belongs to the acetyltransferase family. MshD subfamily.</text>
</comment>
<dbReference type="Gene3D" id="3.40.630.30">
    <property type="match status" value="1"/>
</dbReference>
<feature type="binding site" evidence="4">
    <location>
        <position position="184"/>
    </location>
    <ligand>
        <name>1D-myo-inositol 2-(L-cysteinylamino)-2-deoxy-alpha-D-glucopyranoside</name>
        <dbReference type="ChEBI" id="CHEBI:58887"/>
    </ligand>
</feature>
<feature type="binding site" evidence="4">
    <location>
        <position position="234"/>
    </location>
    <ligand>
        <name>1D-myo-inositol 2-(L-cysteinylamino)-2-deoxy-alpha-D-glucopyranoside</name>
        <dbReference type="ChEBI" id="CHEBI:58887"/>
    </ligand>
</feature>
<dbReference type="InterPro" id="IPR016181">
    <property type="entry name" value="Acyl_CoA_acyltransferase"/>
</dbReference>
<keyword evidence="7" id="KW-1185">Reference proteome</keyword>
<dbReference type="InterPro" id="IPR000182">
    <property type="entry name" value="GNAT_dom"/>
</dbReference>
<dbReference type="GO" id="GO:0010125">
    <property type="term" value="P:mycothiol biosynthetic process"/>
    <property type="evidence" value="ECO:0007669"/>
    <property type="project" value="UniProtKB-UniRule"/>
</dbReference>
<keyword evidence="1 4" id="KW-0808">Transferase</keyword>
<evidence type="ECO:0000256" key="4">
    <source>
        <dbReference type="HAMAP-Rule" id="MF_01698"/>
    </source>
</evidence>
<dbReference type="HOGENOM" id="CLU_068014_0_0_11"/>
<dbReference type="HAMAP" id="MF_01698">
    <property type="entry name" value="MshD"/>
    <property type="match status" value="1"/>
</dbReference>
<evidence type="ECO:0000313" key="6">
    <source>
        <dbReference type="EMBL" id="AIF41519.1"/>
    </source>
</evidence>
<dbReference type="PIRSF" id="PIRSF021524">
    <property type="entry name" value="MSH_acetyltransferase"/>
    <property type="match status" value="1"/>
</dbReference>
<dbReference type="SUPFAM" id="SSF55729">
    <property type="entry name" value="Acyl-CoA N-acyltransferases (Nat)"/>
    <property type="match status" value="1"/>
</dbReference>
<feature type="binding site" evidence="4">
    <location>
        <position position="39"/>
    </location>
    <ligand>
        <name>1D-myo-inositol 2-(L-cysteinylamino)-2-deoxy-alpha-D-glucopyranoside</name>
        <dbReference type="ChEBI" id="CHEBI:58887"/>
    </ligand>
</feature>
<organism evidence="6 7">
    <name type="scientific">Dermacoccus nishinomiyaensis</name>
    <dbReference type="NCBI Taxonomy" id="1274"/>
    <lineage>
        <taxon>Bacteria</taxon>
        <taxon>Bacillati</taxon>
        <taxon>Actinomycetota</taxon>
        <taxon>Actinomycetes</taxon>
        <taxon>Micrococcales</taxon>
        <taxon>Dermacoccaceae</taxon>
        <taxon>Dermacoccus</taxon>
    </lineage>
</organism>
<dbReference type="Proteomes" id="UP000027986">
    <property type="component" value="Chromosome"/>
</dbReference>
<dbReference type="GeneID" id="41841781"/>
<dbReference type="NCBIfam" id="TIGR03448">
    <property type="entry name" value="mycothiol_MshD"/>
    <property type="match status" value="1"/>
</dbReference>
<dbReference type="OrthoDB" id="3208058at2"/>
<feature type="binding site" evidence="4">
    <location>
        <begin position="79"/>
        <end position="81"/>
    </location>
    <ligand>
        <name>acetyl-CoA</name>
        <dbReference type="ChEBI" id="CHEBI:57288"/>
        <label>1</label>
    </ligand>
</feature>
<dbReference type="Pfam" id="PF00583">
    <property type="entry name" value="Acetyltransf_1"/>
    <property type="match status" value="2"/>
</dbReference>
<feature type="binding site" evidence="4">
    <location>
        <position position="225"/>
    </location>
    <ligand>
        <name>1D-myo-inositol 2-(L-cysteinylamino)-2-deoxy-alpha-D-glucopyranoside</name>
        <dbReference type="ChEBI" id="CHEBI:58887"/>
    </ligand>
</feature>
<dbReference type="RefSeq" id="WP_038569347.1">
    <property type="nucleotide sequence ID" value="NZ_CP008889.1"/>
</dbReference>
<dbReference type="EMBL" id="CP008889">
    <property type="protein sequence ID" value="AIF41519.1"/>
    <property type="molecule type" value="Genomic_DNA"/>
</dbReference>
<dbReference type="EC" id="2.3.1.189" evidence="4"/>
<dbReference type="PROSITE" id="PS51186">
    <property type="entry name" value="GNAT"/>
    <property type="match status" value="2"/>
</dbReference>
<keyword evidence="2 4" id="KW-0677">Repeat</keyword>
<feature type="domain" description="N-acetyltransferase" evidence="5">
    <location>
        <begin position="158"/>
        <end position="306"/>
    </location>
</feature>
<proteinExistence type="inferred from homology"/>
<comment type="subunit">
    <text evidence="4">Monomer.</text>
</comment>
<feature type="domain" description="N-acetyltransferase" evidence="5">
    <location>
        <begin position="8"/>
        <end position="143"/>
    </location>
</feature>
<dbReference type="InterPro" id="IPR050832">
    <property type="entry name" value="Bact_Acetyltransf"/>
</dbReference>
<evidence type="ECO:0000256" key="3">
    <source>
        <dbReference type="ARBA" id="ARBA00023315"/>
    </source>
</evidence>
<comment type="catalytic activity">
    <reaction evidence="4">
        <text>1D-myo-inositol 2-(L-cysteinylamino)-2-deoxy-alpha-D-glucopyranoside + acetyl-CoA = mycothiol + CoA + H(+)</text>
        <dbReference type="Rhea" id="RHEA:26172"/>
        <dbReference type="ChEBI" id="CHEBI:15378"/>
        <dbReference type="ChEBI" id="CHEBI:16768"/>
        <dbReference type="ChEBI" id="CHEBI:57287"/>
        <dbReference type="ChEBI" id="CHEBI:57288"/>
        <dbReference type="ChEBI" id="CHEBI:58887"/>
        <dbReference type="EC" id="2.3.1.189"/>
    </reaction>
</comment>
<accession>A0A075JHW4</accession>
<evidence type="ECO:0000256" key="2">
    <source>
        <dbReference type="ARBA" id="ARBA00022737"/>
    </source>
</evidence>
<protein>
    <recommendedName>
        <fullName evidence="4">Mycothiol acetyltransferase</fullName>
        <shortName evidence="4">MSH acetyltransferase</shortName>
        <ecNumber evidence="4">2.3.1.189</ecNumber>
    </recommendedName>
    <alternativeName>
        <fullName evidence="4">Mycothiol synthase</fullName>
    </alternativeName>
</protein>
<comment type="caution">
    <text evidence="4">Lacks conserved residue(s) required for the propagation of feature annotation.</text>
</comment>